<name>A0CB76_PARTE</name>
<evidence type="ECO:0000256" key="11">
    <source>
        <dbReference type="SAM" id="Phobius"/>
    </source>
</evidence>
<dbReference type="Pfam" id="PF00520">
    <property type="entry name" value="Ion_trans"/>
    <property type="match status" value="1"/>
</dbReference>
<keyword evidence="3 9" id="KW-0479">Metal-binding</keyword>
<dbReference type="Pfam" id="PF00233">
    <property type="entry name" value="PDEase_I"/>
    <property type="match status" value="1"/>
</dbReference>
<feature type="binding site" evidence="9">
    <location>
        <position position="518"/>
    </location>
    <ligand>
        <name>Zn(2+)</name>
        <dbReference type="ChEBI" id="CHEBI:29105"/>
        <label>1</label>
    </ligand>
</feature>
<reference evidence="13 14" key="1">
    <citation type="journal article" date="2006" name="Nature">
        <title>Global trends of whole-genome duplications revealed by the ciliate Paramecium tetraurelia.</title>
        <authorList>
            <consortium name="Genoscope"/>
            <person name="Aury J.-M."/>
            <person name="Jaillon O."/>
            <person name="Duret L."/>
            <person name="Noel B."/>
            <person name="Jubin C."/>
            <person name="Porcel B.M."/>
            <person name="Segurens B."/>
            <person name="Daubin V."/>
            <person name="Anthouard V."/>
            <person name="Aiach N."/>
            <person name="Arnaiz O."/>
            <person name="Billaut A."/>
            <person name="Beisson J."/>
            <person name="Blanc I."/>
            <person name="Bouhouche K."/>
            <person name="Camara F."/>
            <person name="Duharcourt S."/>
            <person name="Guigo R."/>
            <person name="Gogendeau D."/>
            <person name="Katinka M."/>
            <person name="Keller A.-M."/>
            <person name="Kissmehl R."/>
            <person name="Klotz C."/>
            <person name="Koll F."/>
            <person name="Le Moue A."/>
            <person name="Lepere C."/>
            <person name="Malinsky S."/>
            <person name="Nowacki M."/>
            <person name="Nowak J.K."/>
            <person name="Plattner H."/>
            <person name="Poulain J."/>
            <person name="Ruiz F."/>
            <person name="Serrano V."/>
            <person name="Zagulski M."/>
            <person name="Dessen P."/>
            <person name="Betermier M."/>
            <person name="Weissenbach J."/>
            <person name="Scarpelli C."/>
            <person name="Schachter V."/>
            <person name="Sperling L."/>
            <person name="Meyer E."/>
            <person name="Cohen J."/>
            <person name="Wincker P."/>
        </authorList>
    </citation>
    <scope>NUCLEOTIDE SEQUENCE [LARGE SCALE GENOMIC DNA]</scope>
    <source>
        <strain evidence="13 14">Stock d4-2</strain>
    </source>
</reference>
<dbReference type="GO" id="GO:0141162">
    <property type="term" value="P:negative regulation of cAMP/PKA signal transduction"/>
    <property type="evidence" value="ECO:0000318"/>
    <property type="project" value="GO_Central"/>
</dbReference>
<dbReference type="InterPro" id="IPR005821">
    <property type="entry name" value="Ion_trans_dom"/>
</dbReference>
<dbReference type="InterPro" id="IPR027359">
    <property type="entry name" value="Volt_channel_dom_sf"/>
</dbReference>
<organism evidence="13 14">
    <name type="scientific">Paramecium tetraurelia</name>
    <dbReference type="NCBI Taxonomy" id="5888"/>
    <lineage>
        <taxon>Eukaryota</taxon>
        <taxon>Sar</taxon>
        <taxon>Alveolata</taxon>
        <taxon>Ciliophora</taxon>
        <taxon>Intramacronucleata</taxon>
        <taxon>Oligohymenophorea</taxon>
        <taxon>Peniculida</taxon>
        <taxon>Parameciidae</taxon>
        <taxon>Paramecium</taxon>
    </lineage>
</organism>
<feature type="binding site" evidence="9">
    <location>
        <position position="409"/>
    </location>
    <ligand>
        <name>Zn(2+)</name>
        <dbReference type="ChEBI" id="CHEBI:29105"/>
        <label>1</label>
    </ligand>
</feature>
<evidence type="ECO:0000313" key="13">
    <source>
        <dbReference type="EMBL" id="CAK68043.1"/>
    </source>
</evidence>
<dbReference type="GeneID" id="5021225"/>
<evidence type="ECO:0000256" key="3">
    <source>
        <dbReference type="ARBA" id="ARBA00022723"/>
    </source>
</evidence>
<gene>
    <name evidence="13" type="ORF">GSPATT00036826001</name>
</gene>
<dbReference type="GO" id="GO:0005216">
    <property type="term" value="F:monoatomic ion channel activity"/>
    <property type="evidence" value="ECO:0007669"/>
    <property type="project" value="InterPro"/>
</dbReference>
<dbReference type="EMBL" id="CT868056">
    <property type="protein sequence ID" value="CAK68043.1"/>
    <property type="molecule type" value="Genomic_DNA"/>
</dbReference>
<dbReference type="RefSeq" id="XP_001435440.1">
    <property type="nucleotide sequence ID" value="XM_001435403.2"/>
</dbReference>
<evidence type="ECO:0000313" key="14">
    <source>
        <dbReference type="Proteomes" id="UP000000600"/>
    </source>
</evidence>
<dbReference type="HOGENOM" id="CLU_018853_0_0_1"/>
<feature type="region of interest" description="Disordered" evidence="10">
    <location>
        <begin position="1"/>
        <end position="22"/>
    </location>
</feature>
<proteinExistence type="predicted"/>
<dbReference type="InParanoid" id="A0CB76"/>
<comment type="subcellular location">
    <subcellularLocation>
        <location evidence="1">Membrane</location>
        <topology evidence="1">Multi-pass membrane protein</topology>
    </subcellularLocation>
</comment>
<dbReference type="Gene3D" id="1.20.120.350">
    <property type="entry name" value="Voltage-gated potassium channels. Chain C"/>
    <property type="match status" value="1"/>
</dbReference>
<keyword evidence="5 11" id="KW-1133">Transmembrane helix</keyword>
<dbReference type="OrthoDB" id="342865at2759"/>
<accession>A0CB76</accession>
<feature type="binding site" evidence="8">
    <location>
        <position position="569"/>
    </location>
    <ligand>
        <name>AMP</name>
        <dbReference type="ChEBI" id="CHEBI:456215"/>
    </ligand>
</feature>
<feature type="binding site" evidence="8">
    <location>
        <position position="410"/>
    </location>
    <ligand>
        <name>AMP</name>
        <dbReference type="ChEBI" id="CHEBI:456215"/>
    </ligand>
</feature>
<dbReference type="GO" id="GO:0046872">
    <property type="term" value="F:metal ion binding"/>
    <property type="evidence" value="ECO:0007669"/>
    <property type="project" value="UniProtKB-KW"/>
</dbReference>
<dbReference type="PANTHER" id="PTHR11347">
    <property type="entry name" value="CYCLIC NUCLEOTIDE PHOSPHODIESTERASE"/>
    <property type="match status" value="1"/>
</dbReference>
<dbReference type="OMA" id="VGPITYF"/>
<evidence type="ECO:0000256" key="6">
    <source>
        <dbReference type="ARBA" id="ARBA00023136"/>
    </source>
</evidence>
<dbReference type="GO" id="GO:0016020">
    <property type="term" value="C:membrane"/>
    <property type="evidence" value="ECO:0007669"/>
    <property type="project" value="UniProtKB-SubCell"/>
</dbReference>
<dbReference type="Gene3D" id="1.10.1300.10">
    <property type="entry name" value="3'5'-cyclic nucleotide phosphodiesterase, catalytic domain"/>
    <property type="match status" value="1"/>
</dbReference>
<dbReference type="InterPro" id="IPR036971">
    <property type="entry name" value="PDEase_catalytic_dom_sf"/>
</dbReference>
<feature type="transmembrane region" description="Helical" evidence="11">
    <location>
        <begin position="106"/>
        <end position="129"/>
    </location>
</feature>
<evidence type="ECO:0000256" key="8">
    <source>
        <dbReference type="PIRSR" id="PIRSR623088-2"/>
    </source>
</evidence>
<evidence type="ECO:0000256" key="10">
    <source>
        <dbReference type="SAM" id="MobiDB-lite"/>
    </source>
</evidence>
<feature type="binding site" evidence="8">
    <location>
        <position position="518"/>
    </location>
    <ligand>
        <name>AMP</name>
        <dbReference type="ChEBI" id="CHEBI:456215"/>
    </ligand>
</feature>
<dbReference type="KEGG" id="ptm:GSPATT00036826001"/>
<evidence type="ECO:0000256" key="9">
    <source>
        <dbReference type="PIRSR" id="PIRSR623088-3"/>
    </source>
</evidence>
<keyword evidence="2 11" id="KW-0812">Transmembrane</keyword>
<protein>
    <recommendedName>
        <fullName evidence="12">PDEase domain-containing protein</fullName>
    </recommendedName>
</protein>
<feature type="binding site" evidence="9">
    <location>
        <position position="410"/>
    </location>
    <ligand>
        <name>Zn(2+)</name>
        <dbReference type="ChEBI" id="CHEBI:29105"/>
        <label>2</label>
    </ligand>
</feature>
<dbReference type="InterPro" id="IPR023088">
    <property type="entry name" value="PDEase"/>
</dbReference>
<dbReference type="Proteomes" id="UP000000600">
    <property type="component" value="Unassembled WGS sequence"/>
</dbReference>
<dbReference type="AlphaFoldDB" id="A0CB76"/>
<feature type="binding site" evidence="9">
    <location>
        <position position="371"/>
    </location>
    <ligand>
        <name>Zn(2+)</name>
        <dbReference type="ChEBI" id="CHEBI:29105"/>
        <label>1</label>
    </ligand>
</feature>
<keyword evidence="4" id="KW-0378">Hydrolase</keyword>
<dbReference type="STRING" id="5888.A0CB76"/>
<feature type="transmembrane region" description="Helical" evidence="11">
    <location>
        <begin position="135"/>
        <end position="155"/>
    </location>
</feature>
<feature type="binding site" evidence="9">
    <location>
        <position position="410"/>
    </location>
    <ligand>
        <name>Zn(2+)</name>
        <dbReference type="ChEBI" id="CHEBI:29105"/>
        <label>1</label>
    </ligand>
</feature>
<feature type="active site" description="Proton donor" evidence="7">
    <location>
        <position position="367"/>
    </location>
</feature>
<evidence type="ECO:0000256" key="2">
    <source>
        <dbReference type="ARBA" id="ARBA00022692"/>
    </source>
</evidence>
<dbReference type="SUPFAM" id="SSF109604">
    <property type="entry name" value="HD-domain/PDEase-like"/>
    <property type="match status" value="1"/>
</dbReference>
<evidence type="ECO:0000259" key="12">
    <source>
        <dbReference type="PROSITE" id="PS51845"/>
    </source>
</evidence>
<dbReference type="GO" id="GO:0004115">
    <property type="term" value="F:3',5'-cyclic-AMP phosphodiesterase activity"/>
    <property type="evidence" value="ECO:0000318"/>
    <property type="project" value="GO_Central"/>
</dbReference>
<keyword evidence="14" id="KW-1185">Reference proteome</keyword>
<sequence>MAEEQQLNEDSKRNAGQMGAKVVPRGSKEISNILGDRRSSYNIDGVDRVVVDEITDQKLVGIPLIDKVVIILVVLFTLLVFINFSFTSNDAKEDPDIEKTLFITKIIELVILILFVLEISIRCIDVGPITYFSDLWSVFDALIIIASIVLIILDLNLEGDAFTTISKVLRGIFRFLRLFLVFRKVNFFNIIFEQYNQVKKINNAGTRYVVRSPVEKVIEIMRDLADQFEDPDIIKQLNWGITHISNNTVYEPIIEGKKSEALGWLYQQQQQQHISQDLKRSMSSDTQFPDESHLPEQLKLDFDQNILNLDYDYFSLFQKYDSSILTHLMCYYFQQESLFSNLRISPESFKKCVDKIALSYHKDNLYHNVIHAFDVTHTVYFFIQKCNFKEIGKLTKIDYSILLMSAAAHDADHPGLNNIFLSNTRHDLAMTYNDKSPLEQHHAATLFRYIRETDLLVHFTLQDFKYFREKSINMILSTDNAMHGKDYNKLKARLASNDFDPGSKDKGICFDTLLHAADISNPFKPMKNYEQWTFRVLGEFWHQGDREKELGLPVTMLCDRRTTNVAKSQIGFIDFMVLPYYNTLSQILPQLSEFIEQITENKKAWAEKIEHYQTLLNTQ</sequence>
<keyword evidence="6 11" id="KW-0472">Membrane</keyword>
<feature type="transmembrane region" description="Helical" evidence="11">
    <location>
        <begin position="68"/>
        <end position="86"/>
    </location>
</feature>
<dbReference type="GO" id="GO:0007165">
    <property type="term" value="P:signal transduction"/>
    <property type="evidence" value="ECO:0007669"/>
    <property type="project" value="InterPro"/>
</dbReference>
<dbReference type="eggNOG" id="KOG3689">
    <property type="taxonomic scope" value="Eukaryota"/>
</dbReference>
<evidence type="ECO:0000256" key="1">
    <source>
        <dbReference type="ARBA" id="ARBA00004141"/>
    </source>
</evidence>
<dbReference type="SUPFAM" id="SSF81324">
    <property type="entry name" value="Voltage-gated potassium channels"/>
    <property type="match status" value="1"/>
</dbReference>
<dbReference type="PRINTS" id="PR00387">
    <property type="entry name" value="PDIESTERASE1"/>
</dbReference>
<dbReference type="GO" id="GO:0047555">
    <property type="term" value="F:3',5'-cyclic-GMP phosphodiesterase activity"/>
    <property type="evidence" value="ECO:0000318"/>
    <property type="project" value="GO_Central"/>
</dbReference>
<feature type="domain" description="PDEase" evidence="12">
    <location>
        <begin position="290"/>
        <end position="612"/>
    </location>
</feature>
<dbReference type="PROSITE" id="PS51845">
    <property type="entry name" value="PDEASE_I_2"/>
    <property type="match status" value="1"/>
</dbReference>
<feature type="binding site" evidence="8">
    <location>
        <begin position="367"/>
        <end position="371"/>
    </location>
    <ligand>
        <name>AMP</name>
        <dbReference type="ChEBI" id="CHEBI:456215"/>
    </ligand>
</feature>
<evidence type="ECO:0000256" key="7">
    <source>
        <dbReference type="PIRSR" id="PIRSR623088-1"/>
    </source>
</evidence>
<evidence type="ECO:0000256" key="5">
    <source>
        <dbReference type="ARBA" id="ARBA00022989"/>
    </source>
</evidence>
<dbReference type="InterPro" id="IPR002073">
    <property type="entry name" value="PDEase_catalytic_dom"/>
</dbReference>
<evidence type="ECO:0000256" key="4">
    <source>
        <dbReference type="ARBA" id="ARBA00022801"/>
    </source>
</evidence>